<gene>
    <name evidence="8" type="ORF">DMC30DRAFT_279958</name>
</gene>
<comment type="caution">
    <text evidence="8">The sequence shown here is derived from an EMBL/GenBank/DDBJ whole genome shotgun (WGS) entry which is preliminary data.</text>
</comment>
<dbReference type="OrthoDB" id="445326at2759"/>
<comment type="similarity">
    <text evidence="6">Belongs to the MPP10 family.</text>
</comment>
<feature type="compositionally biased region" description="Basic and acidic residues" evidence="7">
    <location>
        <begin position="902"/>
        <end position="911"/>
    </location>
</feature>
<evidence type="ECO:0000256" key="5">
    <source>
        <dbReference type="ARBA" id="ARBA00023274"/>
    </source>
</evidence>
<feature type="compositionally biased region" description="Acidic residues" evidence="7">
    <location>
        <begin position="467"/>
        <end position="485"/>
    </location>
</feature>
<organism evidence="8 9">
    <name type="scientific">Rhodotorula diobovata</name>
    <dbReference type="NCBI Taxonomy" id="5288"/>
    <lineage>
        <taxon>Eukaryota</taxon>
        <taxon>Fungi</taxon>
        <taxon>Dikarya</taxon>
        <taxon>Basidiomycota</taxon>
        <taxon>Pucciniomycotina</taxon>
        <taxon>Microbotryomycetes</taxon>
        <taxon>Sporidiobolales</taxon>
        <taxon>Sporidiobolaceae</taxon>
        <taxon>Rhodotorula</taxon>
    </lineage>
</organism>
<feature type="region of interest" description="Disordered" evidence="7">
    <location>
        <begin position="201"/>
        <end position="351"/>
    </location>
</feature>
<evidence type="ECO:0000256" key="1">
    <source>
        <dbReference type="ARBA" id="ARBA00004604"/>
    </source>
</evidence>
<evidence type="ECO:0000256" key="6">
    <source>
        <dbReference type="ARBA" id="ARBA00029455"/>
    </source>
</evidence>
<dbReference type="STRING" id="5288.A0A5C5G5Z0"/>
<sequence>MPGLKAGSPKSPSPSKKGKGKQRATSSPSSTKEPSSPAAAPQPDMASPASKQRVQGSSPAKQQQPQQQQEHQQAAANGDTEDNELLALAQSIAENAHLLVRGKGSDELAERARNVVKRSFDLALASESTAFPHLDTLLAQLAPSAGPSTRSRSAASLNDDEDEDEPFVLAPTPIPELTTEGMDAEMVWEQMELRGRTVDGLMGEMFGQGDDEDEEPEFDFEEGEDGEEEEEEEEDGEEEHDGEDLPEAAKEEYYRRLGDGKEEGLDSEDLSFADMADDDLDVEAEEDEDEEEPAAPPKKKAKAAKKGKATVADDAEVDASSALTLDNFDGESGAKGRAARRAPAGPASAVDDDFFSLAEFHRDADEGEYQMAKRLRGEALSDDEDDLDDLDGEGDGGIDLFAPVGGIGGGDGSDDDDEEEEGDLDVAGVMFRDFFDAPSRGRKPPPKGKGKAADKGKGQGKKPAPELEAEVEADEASPTGDDDEAAVPQKKRGVRFSEAVKVKEIPHRLAGKKRAAAGADDEDEDAEGIERLEDLVAGSDDEKEVGELEGEDDEDEEMDGLDGGEDGMELDDEEDEQGSDEEGDEEEDDLVGDQQAIERFNADLFGDEDEEEDDKRAYKNLSRHERRLLQLSSQIASLEQENVGPKEWATKGEARTKDRPLNSLLEEDLEFERMGKVAPVITEETTKTLEDLIKKRILDNQFDDVERRVAVDPNQFLPSRYMELQDTKSQKGLAEVYADEFRDARDREEGREVTHELDADLQKRHDDIEALFEDLAGRLDALSNAHFTPKAPKATITTVSNLPSVSVESALPTSQSTTTLLAPEEVYSASGPDSALAVDKADLTPAQKKALRQKQRQGRKAVAERAERILESQERRKGVRGEKDRAERELIGARGVTVLGKGGKEKKADKAGRKRKRGDADGMGAGTPTSVGLKL</sequence>
<evidence type="ECO:0000256" key="4">
    <source>
        <dbReference type="ARBA" id="ARBA00023242"/>
    </source>
</evidence>
<evidence type="ECO:0000256" key="3">
    <source>
        <dbReference type="ARBA" id="ARBA00022552"/>
    </source>
</evidence>
<keyword evidence="2" id="KW-0690">Ribosome biogenesis</keyword>
<dbReference type="GO" id="GO:0032040">
    <property type="term" value="C:small-subunit processome"/>
    <property type="evidence" value="ECO:0007669"/>
    <property type="project" value="TreeGrafter"/>
</dbReference>
<evidence type="ECO:0000256" key="2">
    <source>
        <dbReference type="ARBA" id="ARBA00022517"/>
    </source>
</evidence>
<feature type="region of interest" description="Disordered" evidence="7">
    <location>
        <begin position="1"/>
        <end position="88"/>
    </location>
</feature>
<dbReference type="PANTHER" id="PTHR17039:SF0">
    <property type="entry name" value="U3 SMALL NUCLEOLAR RIBONUCLEOPROTEIN PROTEIN MPP10"/>
    <property type="match status" value="1"/>
</dbReference>
<keyword evidence="9" id="KW-1185">Reference proteome</keyword>
<keyword evidence="3" id="KW-0698">rRNA processing</keyword>
<feature type="compositionally biased region" description="Basic and acidic residues" evidence="7">
    <location>
        <begin position="498"/>
        <end position="507"/>
    </location>
</feature>
<proteinExistence type="inferred from homology"/>
<feature type="compositionally biased region" description="Basic and acidic residues" evidence="7">
    <location>
        <begin position="648"/>
        <end position="660"/>
    </location>
</feature>
<dbReference type="PANTHER" id="PTHR17039">
    <property type="entry name" value="U3 SMALL NUCLEOLAR RIBONUCLEOPROTEIN PROTEIN MPP10"/>
    <property type="match status" value="1"/>
</dbReference>
<evidence type="ECO:0000256" key="7">
    <source>
        <dbReference type="SAM" id="MobiDB-lite"/>
    </source>
</evidence>
<dbReference type="InterPro" id="IPR012173">
    <property type="entry name" value="Mpp10"/>
</dbReference>
<feature type="region of interest" description="Disordered" evidence="7">
    <location>
        <begin position="897"/>
        <end position="935"/>
    </location>
</feature>
<dbReference type="GO" id="GO:0005732">
    <property type="term" value="C:sno(s)RNA-containing ribonucleoprotein complex"/>
    <property type="evidence" value="ECO:0007669"/>
    <property type="project" value="InterPro"/>
</dbReference>
<dbReference type="AlphaFoldDB" id="A0A5C5G5Z0"/>
<feature type="compositionally biased region" description="Low complexity" evidence="7">
    <location>
        <begin position="24"/>
        <end position="41"/>
    </location>
</feature>
<dbReference type="EMBL" id="SOZI01000008">
    <property type="protein sequence ID" value="TNY23782.1"/>
    <property type="molecule type" value="Genomic_DNA"/>
</dbReference>
<dbReference type="Proteomes" id="UP000311382">
    <property type="component" value="Unassembled WGS sequence"/>
</dbReference>
<comment type="subcellular location">
    <subcellularLocation>
        <location evidence="1">Nucleus</location>
        <location evidence="1">Nucleolus</location>
    </subcellularLocation>
</comment>
<protein>
    <submittedName>
        <fullName evidence="8">Mpp10 protein-domain-containing protein</fullName>
    </submittedName>
</protein>
<feature type="compositionally biased region" description="Low complexity" evidence="7">
    <location>
        <begin position="1"/>
        <end position="15"/>
    </location>
</feature>
<feature type="region of interest" description="Disordered" evidence="7">
    <location>
        <begin position="142"/>
        <end position="175"/>
    </location>
</feature>
<feature type="compositionally biased region" description="Basic residues" evidence="7">
    <location>
        <begin position="297"/>
        <end position="308"/>
    </location>
</feature>
<feature type="compositionally biased region" description="Acidic residues" evidence="7">
    <location>
        <begin position="412"/>
        <end position="424"/>
    </location>
</feature>
<feature type="region of interest" description="Disordered" evidence="7">
    <location>
        <begin position="373"/>
        <end position="619"/>
    </location>
</feature>
<dbReference type="Pfam" id="PF04006">
    <property type="entry name" value="Mpp10"/>
    <property type="match status" value="2"/>
</dbReference>
<feature type="compositionally biased region" description="Acidic residues" evidence="7">
    <location>
        <begin position="380"/>
        <end position="396"/>
    </location>
</feature>
<feature type="compositionally biased region" description="Polar residues" evidence="7">
    <location>
        <begin position="49"/>
        <end position="59"/>
    </location>
</feature>
<accession>A0A5C5G5Z0</accession>
<keyword evidence="5" id="KW-0687">Ribonucleoprotein</keyword>
<name>A0A5C5G5Z0_9BASI</name>
<feature type="compositionally biased region" description="Basic residues" evidence="7">
    <location>
        <begin position="440"/>
        <end position="450"/>
    </location>
</feature>
<feature type="compositionally biased region" description="Basic and acidic residues" evidence="7">
    <location>
        <begin position="247"/>
        <end position="264"/>
    </location>
</feature>
<feature type="compositionally biased region" description="Acidic residues" evidence="7">
    <location>
        <begin position="209"/>
        <end position="246"/>
    </location>
</feature>
<dbReference type="GO" id="GO:0006364">
    <property type="term" value="P:rRNA processing"/>
    <property type="evidence" value="ECO:0007669"/>
    <property type="project" value="UniProtKB-KW"/>
</dbReference>
<feature type="compositionally biased region" description="Acidic residues" evidence="7">
    <location>
        <begin position="539"/>
        <end position="591"/>
    </location>
</feature>
<evidence type="ECO:0000313" key="8">
    <source>
        <dbReference type="EMBL" id="TNY23782.1"/>
    </source>
</evidence>
<feature type="compositionally biased region" description="Low complexity" evidence="7">
    <location>
        <begin position="60"/>
        <end position="76"/>
    </location>
</feature>
<evidence type="ECO:0000313" key="9">
    <source>
        <dbReference type="Proteomes" id="UP000311382"/>
    </source>
</evidence>
<feature type="compositionally biased region" description="Polar residues" evidence="7">
    <location>
        <begin position="146"/>
        <end position="156"/>
    </location>
</feature>
<feature type="compositionally biased region" description="Acidic residues" evidence="7">
    <location>
        <begin position="265"/>
        <end position="293"/>
    </location>
</feature>
<dbReference type="GO" id="GO:0034457">
    <property type="term" value="C:Mpp10 complex"/>
    <property type="evidence" value="ECO:0007669"/>
    <property type="project" value="InterPro"/>
</dbReference>
<feature type="region of interest" description="Disordered" evidence="7">
    <location>
        <begin position="642"/>
        <end position="661"/>
    </location>
</feature>
<reference evidence="8 9" key="1">
    <citation type="submission" date="2019-03" db="EMBL/GenBank/DDBJ databases">
        <title>Rhodosporidium diobovatum UCD-FST 08-225 genome sequencing, assembly, and annotation.</title>
        <authorList>
            <person name="Fakankun I.U."/>
            <person name="Fristensky B."/>
            <person name="Levin D.B."/>
        </authorList>
    </citation>
    <scope>NUCLEOTIDE SEQUENCE [LARGE SCALE GENOMIC DNA]</scope>
    <source>
        <strain evidence="8 9">UCD-FST 08-225</strain>
    </source>
</reference>
<keyword evidence="4" id="KW-0539">Nucleus</keyword>